<evidence type="ECO:0000313" key="3">
    <source>
        <dbReference type="Proteomes" id="UP000317933"/>
    </source>
</evidence>
<dbReference type="EMBL" id="RCZE01000008">
    <property type="protein sequence ID" value="TPG76374.1"/>
    <property type="molecule type" value="Genomic_DNA"/>
</dbReference>
<gene>
    <name evidence="2" type="ORF">EAH78_18615</name>
</gene>
<organism evidence="2 3">
    <name type="scientific">Pseudomonas arsenicoxydans</name>
    <dbReference type="NCBI Taxonomy" id="702115"/>
    <lineage>
        <taxon>Bacteria</taxon>
        <taxon>Pseudomonadati</taxon>
        <taxon>Pseudomonadota</taxon>
        <taxon>Gammaproteobacteria</taxon>
        <taxon>Pseudomonadales</taxon>
        <taxon>Pseudomonadaceae</taxon>
        <taxon>Pseudomonas</taxon>
    </lineage>
</organism>
<feature type="signal peptide" evidence="1">
    <location>
        <begin position="1"/>
        <end position="21"/>
    </location>
</feature>
<dbReference type="Proteomes" id="UP000317933">
    <property type="component" value="Unassembled WGS sequence"/>
</dbReference>
<accession>A0A502HRU0</accession>
<dbReference type="AlphaFoldDB" id="A0A502HRU0"/>
<dbReference type="RefSeq" id="WP_140668808.1">
    <property type="nucleotide sequence ID" value="NZ_RCZE01000008.1"/>
</dbReference>
<sequence length="69" mass="7848">MKRTPLILASLLILSSAPAFAERGGERMHYYYEKLHLAQQRANGFEVKNIELPVPTDPTAQMTESYKPK</sequence>
<reference evidence="2 3" key="1">
    <citation type="journal article" date="2019" name="Environ. Microbiol.">
        <title>Species interactions and distinct microbial communities in high Arctic permafrost affected cryosols are associated with the CH4 and CO2 gas fluxes.</title>
        <authorList>
            <person name="Altshuler I."/>
            <person name="Hamel J."/>
            <person name="Turney S."/>
            <person name="Magnuson E."/>
            <person name="Levesque R."/>
            <person name="Greer C."/>
            <person name="Whyte L.G."/>
        </authorList>
    </citation>
    <scope>NUCLEOTIDE SEQUENCE [LARGE SCALE GENOMIC DNA]</scope>
    <source>
        <strain evidence="2 3">E3</strain>
    </source>
</reference>
<proteinExistence type="predicted"/>
<evidence type="ECO:0008006" key="4">
    <source>
        <dbReference type="Google" id="ProtNLM"/>
    </source>
</evidence>
<evidence type="ECO:0000256" key="1">
    <source>
        <dbReference type="SAM" id="SignalP"/>
    </source>
</evidence>
<feature type="chain" id="PRO_5021271634" description="DUF2790 domain-containing protein" evidence="1">
    <location>
        <begin position="22"/>
        <end position="69"/>
    </location>
</feature>
<keyword evidence="1" id="KW-0732">Signal</keyword>
<evidence type="ECO:0000313" key="2">
    <source>
        <dbReference type="EMBL" id="TPG76374.1"/>
    </source>
</evidence>
<name>A0A502HRU0_9PSED</name>
<comment type="caution">
    <text evidence="2">The sequence shown here is derived from an EMBL/GenBank/DDBJ whole genome shotgun (WGS) entry which is preliminary data.</text>
</comment>
<protein>
    <recommendedName>
        <fullName evidence="4">DUF2790 domain-containing protein</fullName>
    </recommendedName>
</protein>